<dbReference type="GO" id="GO:0000287">
    <property type="term" value="F:magnesium ion binding"/>
    <property type="evidence" value="ECO:0007669"/>
    <property type="project" value="InterPro"/>
</dbReference>
<keyword evidence="2" id="KW-1185">Reference proteome</keyword>
<keyword evidence="1" id="KW-0540">Nuclease</keyword>
<sequence>MKPNSLPTETIEKFPALQEKYEIHNYGSAIEILTQAYPQEWDEICHLLNDFVIYESEIIKGGGNESDIPKKIANFLTPRQWQETKLSADLVVRQKKRNSKEEEQFIIKDYMVGYNIDHLKNKVAFDVEWNSKDQTFDRDLSAFRAFHENGIISCGIILTRSVELNDIFHDLEIMKKYGASTTQMGKLLPRVKARRQGGCPLLIIGIKSPCVIRASDVDNS</sequence>
<dbReference type="InterPro" id="IPR011338">
    <property type="entry name" value="BamHI/BglII/BstY"/>
</dbReference>
<dbReference type="Gene3D" id="3.40.91.20">
    <property type="match status" value="1"/>
</dbReference>
<dbReference type="AlphaFoldDB" id="A0AA51UJI2"/>
<dbReference type="REBASE" id="759315">
    <property type="entry name" value="MspFTZ6ORF11435P"/>
</dbReference>
<dbReference type="RefSeq" id="WP_309310493.1">
    <property type="nucleotide sequence ID" value="NZ_CP133592.1"/>
</dbReference>
<evidence type="ECO:0000313" key="1">
    <source>
        <dbReference type="EMBL" id="WMW24684.1"/>
    </source>
</evidence>
<dbReference type="GeneID" id="84233337"/>
<dbReference type="Pfam" id="PF09195">
    <property type="entry name" value="Endonuc-BglII"/>
    <property type="match status" value="1"/>
</dbReference>
<gene>
    <name evidence="1" type="ORF">RE474_11430</name>
</gene>
<protein>
    <submittedName>
        <fullName evidence="1">BglII/BstYI family type II restriction endonuclease</fullName>
    </submittedName>
</protein>
<dbReference type="EMBL" id="CP133592">
    <property type="protein sequence ID" value="WMW24684.1"/>
    <property type="molecule type" value="Genomic_DNA"/>
</dbReference>
<organism evidence="1 2">
    <name type="scientific">Methanolobus sediminis</name>
    <dbReference type="NCBI Taxonomy" id="3072978"/>
    <lineage>
        <taxon>Archaea</taxon>
        <taxon>Methanobacteriati</taxon>
        <taxon>Methanobacteriota</taxon>
        <taxon>Stenosarchaea group</taxon>
        <taxon>Methanomicrobia</taxon>
        <taxon>Methanosarcinales</taxon>
        <taxon>Methanosarcinaceae</taxon>
        <taxon>Methanolobus</taxon>
    </lineage>
</organism>
<dbReference type="GO" id="GO:0009307">
    <property type="term" value="P:DNA restriction-modification system"/>
    <property type="evidence" value="ECO:0007669"/>
    <property type="project" value="InterPro"/>
</dbReference>
<proteinExistence type="predicted"/>
<dbReference type="GO" id="GO:0009036">
    <property type="term" value="F:type II site-specific deoxyribonuclease activity"/>
    <property type="evidence" value="ECO:0007669"/>
    <property type="project" value="InterPro"/>
</dbReference>
<keyword evidence="1" id="KW-0378">Hydrolase</keyword>
<dbReference type="KEGG" id="mseb:RE474_11430"/>
<dbReference type="Proteomes" id="UP001182908">
    <property type="component" value="Chromosome"/>
</dbReference>
<dbReference type="SUPFAM" id="SSF52980">
    <property type="entry name" value="Restriction endonuclease-like"/>
    <property type="match status" value="1"/>
</dbReference>
<keyword evidence="1" id="KW-0255">Endonuclease</keyword>
<evidence type="ECO:0000313" key="2">
    <source>
        <dbReference type="Proteomes" id="UP001182908"/>
    </source>
</evidence>
<name>A0AA51UJI2_9EURY</name>
<accession>A0AA51UJI2</accession>
<dbReference type="InterPro" id="IPR015278">
    <property type="entry name" value="BglII-like"/>
</dbReference>
<dbReference type="GO" id="GO:0003677">
    <property type="term" value="F:DNA binding"/>
    <property type="evidence" value="ECO:0007669"/>
    <property type="project" value="InterPro"/>
</dbReference>
<reference evidence="1 2" key="1">
    <citation type="submission" date="2023-08" db="EMBL/GenBank/DDBJ databases">
        <title>Methanolobus mangrovi sp. nov. and Methanolobus sediminis sp. nov, two novel methylotrophic methanogens isolated from mangrove sediments in China.</title>
        <authorList>
            <person name="Zhou J."/>
        </authorList>
    </citation>
    <scope>NUCLEOTIDE SEQUENCE [LARGE SCALE GENOMIC DNA]</scope>
    <source>
        <strain evidence="1 2">FTZ6</strain>
    </source>
</reference>
<dbReference type="InterPro" id="IPR011335">
    <property type="entry name" value="Restrct_endonuc-II-like"/>
</dbReference>